<evidence type="ECO:0000256" key="6">
    <source>
        <dbReference type="ARBA" id="ARBA00022741"/>
    </source>
</evidence>
<dbReference type="AlphaFoldDB" id="A0A8C4Q9A3"/>
<evidence type="ECO:0000256" key="12">
    <source>
        <dbReference type="ARBA" id="ARBA00023212"/>
    </source>
</evidence>
<dbReference type="Gene3D" id="3.20.180.20">
    <property type="entry name" value="Dynein heavy chain, N-terminal domain 2"/>
    <property type="match status" value="1"/>
</dbReference>
<evidence type="ECO:0000256" key="3">
    <source>
        <dbReference type="ARBA" id="ARBA00022490"/>
    </source>
</evidence>
<keyword evidence="10" id="KW-0969">Cilium</keyword>
<evidence type="ECO:0000259" key="16">
    <source>
        <dbReference type="Pfam" id="PF12774"/>
    </source>
</evidence>
<keyword evidence="12" id="KW-0206">Cytoskeleton</keyword>
<feature type="domain" description="Dynein heavy chain hydrolytic ATP-binding dynein motor region" evidence="16">
    <location>
        <begin position="816"/>
        <end position="887"/>
    </location>
</feature>
<evidence type="ECO:0000256" key="5">
    <source>
        <dbReference type="ARBA" id="ARBA00022737"/>
    </source>
</evidence>
<dbReference type="PANTHER" id="PTHR22878:SF63">
    <property type="entry name" value="DYNEIN AXONEMAL HEAVY CHAIN 10"/>
    <property type="match status" value="1"/>
</dbReference>
<dbReference type="GO" id="GO:0007018">
    <property type="term" value="P:microtubule-based movement"/>
    <property type="evidence" value="ECO:0007669"/>
    <property type="project" value="InterPro"/>
</dbReference>
<evidence type="ECO:0000256" key="2">
    <source>
        <dbReference type="ARBA" id="ARBA00008887"/>
    </source>
</evidence>
<dbReference type="GeneTree" id="ENSGT00940000154642"/>
<organism evidence="17 18">
    <name type="scientific">Eptatretus burgeri</name>
    <name type="common">Inshore hagfish</name>
    <dbReference type="NCBI Taxonomy" id="7764"/>
    <lineage>
        <taxon>Eukaryota</taxon>
        <taxon>Metazoa</taxon>
        <taxon>Chordata</taxon>
        <taxon>Craniata</taxon>
        <taxon>Vertebrata</taxon>
        <taxon>Cyclostomata</taxon>
        <taxon>Myxini</taxon>
        <taxon>Myxiniformes</taxon>
        <taxon>Myxinidae</taxon>
        <taxon>Eptatretinae</taxon>
        <taxon>Eptatretus</taxon>
    </lineage>
</organism>
<dbReference type="PANTHER" id="PTHR22878">
    <property type="entry name" value="DYNEIN HEAVY CHAIN 6, AXONEMAL-LIKE-RELATED"/>
    <property type="match status" value="1"/>
</dbReference>
<dbReference type="GO" id="GO:0005524">
    <property type="term" value="F:ATP binding"/>
    <property type="evidence" value="ECO:0007669"/>
    <property type="project" value="UniProtKB-KW"/>
</dbReference>
<dbReference type="Proteomes" id="UP000694388">
    <property type="component" value="Unplaced"/>
</dbReference>
<comment type="subcellular location">
    <subcellularLocation>
        <location evidence="1">Cytoplasm</location>
        <location evidence="1">Cytoskeleton</location>
        <location evidence="1">Cilium axoneme</location>
    </subcellularLocation>
</comment>
<dbReference type="FunFam" id="1.10.287.2620:FF:000002">
    <property type="entry name" value="Dynein heavy chain 2, axonemal"/>
    <property type="match status" value="1"/>
</dbReference>
<keyword evidence="8" id="KW-0243">Dynein</keyword>
<keyword evidence="6" id="KW-0547">Nucleotide-binding</keyword>
<keyword evidence="13" id="KW-0966">Cell projection</keyword>
<evidence type="ECO:0000256" key="1">
    <source>
        <dbReference type="ARBA" id="ARBA00004430"/>
    </source>
</evidence>
<reference evidence="17" key="1">
    <citation type="submission" date="2025-08" db="UniProtKB">
        <authorList>
            <consortium name="Ensembl"/>
        </authorList>
    </citation>
    <scope>IDENTIFICATION</scope>
</reference>
<evidence type="ECO:0000256" key="8">
    <source>
        <dbReference type="ARBA" id="ARBA00023017"/>
    </source>
</evidence>
<evidence type="ECO:0000256" key="13">
    <source>
        <dbReference type="ARBA" id="ARBA00023273"/>
    </source>
</evidence>
<proteinExistence type="inferred from homology"/>
<keyword evidence="9 14" id="KW-0175">Coiled coil</keyword>
<dbReference type="Ensembl" id="ENSEBUT00000012102.1">
    <property type="protein sequence ID" value="ENSEBUP00000011531.1"/>
    <property type="gene ID" value="ENSEBUG00000007388.1"/>
</dbReference>
<dbReference type="Pfam" id="PF12774">
    <property type="entry name" value="AAA_6"/>
    <property type="match status" value="1"/>
</dbReference>
<evidence type="ECO:0000259" key="15">
    <source>
        <dbReference type="Pfam" id="PF08393"/>
    </source>
</evidence>
<evidence type="ECO:0000256" key="10">
    <source>
        <dbReference type="ARBA" id="ARBA00023069"/>
    </source>
</evidence>
<name>A0A8C4Q9A3_EPTBU</name>
<dbReference type="InterPro" id="IPR042222">
    <property type="entry name" value="Dynein_2_N"/>
</dbReference>
<dbReference type="GO" id="GO:0005930">
    <property type="term" value="C:axoneme"/>
    <property type="evidence" value="ECO:0007669"/>
    <property type="project" value="UniProtKB-SubCell"/>
</dbReference>
<protein>
    <submittedName>
        <fullName evidence="17">Uncharacterized protein</fullName>
    </submittedName>
</protein>
<sequence length="905" mass="103444">MLKEISAQPVQIDEHGLRLRLSPLIASVSRHARAWISSLSQLLETSAKQQLSSIVTQIQTLSENIKQSPDSLERLRFLLVTIAEIRSLSICVESRILDIQERYRILAMHGLQVTGFVPVTGDRDLQNEYNSLITIRQDPTSEWPRFHREIITVVIHFHFIQATLEDTNCVETLMTSWKEVVQEARDVDLNLHSAKKQFKQQMVKETEECRAAIEDLAEQCSAHGPACVGEDLDKGLELLVEYEEAVKMQEEKLKEFANTERLLGLSTSFHPALQKLQADLHDYRQVYDIYSSHKNEVAEWSRMRWRDLKVQTLETALEKHLGDVHALPVSAHALPTVPHLERKLKAFRKSIPPLRDLKQECLRERHWQELMEKSGRSFKINPETFTLEDIFSMELHKYSDIIGEVVDSAAKEFSIEKGIQEVVDTWEGMEFTVLQFLNGKRDCGFILGGTDSILQNLDDSSMLLQSMMGSQHIGPFFITVQAWEKTLSLINEVIEVWLLVQRKWMYLENVFTGGDLRAQLPDEAGRFDDIDGCFKKIMVDTMKNPLIKSHCQEQGRLSELRALNQGLEICQKRLSTYLDSKRNVFPRFFFLSDDDLLNILCKKDPEGLQEHIVKMFDNVASLRLIENAGNFEGMVVTAMVSTEGEEMPFIKVVPTDGPVEEWMTAVSQEMYRSNHQLIKHAVYTYCQETSRVDWILLYQATVILAACQVWWTWEVEDAFRQLQTGDKTAMKDVMKQIHVQIDALVGRVGGSLSPNDYSKLNMVLIIDVHARDIVDGFVRDSVMDGRQFAWESQLRFYWEREQNSLKIHQCTGIFTYGHEYMGLNGRLVITPLTDRIFLTLTQALSMHLGGAPSGPAGTGKTETVKDLAKALGQLCVVTNCSEGMDFNGHRKGIIWPGTEWSLGLF</sequence>
<dbReference type="InterPro" id="IPR027417">
    <property type="entry name" value="P-loop_NTPase"/>
</dbReference>
<dbReference type="GO" id="GO:0030286">
    <property type="term" value="C:dynein complex"/>
    <property type="evidence" value="ECO:0007669"/>
    <property type="project" value="UniProtKB-KW"/>
</dbReference>
<keyword evidence="5" id="KW-0677">Repeat</keyword>
<evidence type="ECO:0000256" key="4">
    <source>
        <dbReference type="ARBA" id="ARBA00022701"/>
    </source>
</evidence>
<dbReference type="InterPro" id="IPR042228">
    <property type="entry name" value="Dynein_linker_3"/>
</dbReference>
<reference evidence="17" key="2">
    <citation type="submission" date="2025-09" db="UniProtKB">
        <authorList>
            <consortium name="Ensembl"/>
        </authorList>
    </citation>
    <scope>IDENTIFICATION</scope>
</reference>
<keyword evidence="11" id="KW-0505">Motor protein</keyword>
<keyword evidence="7" id="KW-0067">ATP-binding</keyword>
<evidence type="ECO:0000256" key="7">
    <source>
        <dbReference type="ARBA" id="ARBA00022840"/>
    </source>
</evidence>
<dbReference type="InterPro" id="IPR013602">
    <property type="entry name" value="Dynein_heavy_linker"/>
</dbReference>
<dbReference type="Gene3D" id="1.20.140.100">
    <property type="entry name" value="Dynein heavy chain, N-terminal domain 2"/>
    <property type="match status" value="1"/>
</dbReference>
<dbReference type="Gene3D" id="3.40.50.300">
    <property type="entry name" value="P-loop containing nucleotide triphosphate hydrolases"/>
    <property type="match status" value="1"/>
</dbReference>
<accession>A0A8C4Q9A3</accession>
<keyword evidence="18" id="KW-1185">Reference proteome</keyword>
<evidence type="ECO:0000256" key="14">
    <source>
        <dbReference type="SAM" id="Coils"/>
    </source>
</evidence>
<dbReference type="SUPFAM" id="SSF52540">
    <property type="entry name" value="P-loop containing nucleoside triphosphate hydrolases"/>
    <property type="match status" value="1"/>
</dbReference>
<evidence type="ECO:0000313" key="18">
    <source>
        <dbReference type="Proteomes" id="UP000694388"/>
    </source>
</evidence>
<dbReference type="InterPro" id="IPR026983">
    <property type="entry name" value="DHC"/>
</dbReference>
<dbReference type="Gene3D" id="1.20.58.1120">
    <property type="match status" value="1"/>
</dbReference>
<dbReference type="GO" id="GO:0005874">
    <property type="term" value="C:microtubule"/>
    <property type="evidence" value="ECO:0007669"/>
    <property type="project" value="UniProtKB-KW"/>
</dbReference>
<comment type="similarity">
    <text evidence="2">Belongs to the dynein heavy chain family.</text>
</comment>
<dbReference type="FunFam" id="3.20.180.20:FF:000001">
    <property type="entry name" value="Dynein axonemal heavy chain 5"/>
    <property type="match status" value="1"/>
</dbReference>
<dbReference type="FunFam" id="1.20.140.100:FF:000001">
    <property type="entry name" value="dynein heavy chain 17, axonemal"/>
    <property type="match status" value="1"/>
</dbReference>
<evidence type="ECO:0000313" key="17">
    <source>
        <dbReference type="Ensembl" id="ENSEBUP00000011531.1"/>
    </source>
</evidence>
<dbReference type="Pfam" id="PF08393">
    <property type="entry name" value="DHC_N2"/>
    <property type="match status" value="1"/>
</dbReference>
<dbReference type="GO" id="GO:0045505">
    <property type="term" value="F:dynein intermediate chain binding"/>
    <property type="evidence" value="ECO:0007669"/>
    <property type="project" value="InterPro"/>
</dbReference>
<dbReference type="FunFam" id="1.20.58.1120:FF:000008">
    <property type="entry name" value="Dynein heavy chain 10, axonemal"/>
    <property type="match status" value="1"/>
</dbReference>
<keyword evidence="3" id="KW-0963">Cytoplasm</keyword>
<evidence type="ECO:0000256" key="9">
    <source>
        <dbReference type="ARBA" id="ARBA00023054"/>
    </source>
</evidence>
<dbReference type="Gene3D" id="1.10.287.2620">
    <property type="match status" value="1"/>
</dbReference>
<keyword evidence="4" id="KW-0493">Microtubule</keyword>
<feature type="domain" description="Dynein heavy chain linker" evidence="15">
    <location>
        <begin position="273"/>
        <end position="681"/>
    </location>
</feature>
<feature type="coiled-coil region" evidence="14">
    <location>
        <begin position="195"/>
        <end position="259"/>
    </location>
</feature>
<dbReference type="GO" id="GO:0051959">
    <property type="term" value="F:dynein light intermediate chain binding"/>
    <property type="evidence" value="ECO:0007669"/>
    <property type="project" value="InterPro"/>
</dbReference>
<evidence type="ECO:0000256" key="11">
    <source>
        <dbReference type="ARBA" id="ARBA00023175"/>
    </source>
</evidence>
<dbReference type="InterPro" id="IPR035699">
    <property type="entry name" value="AAA_6"/>
</dbReference>